<evidence type="ECO:0000313" key="1">
    <source>
        <dbReference type="EMBL" id="SNZ11850.1"/>
    </source>
</evidence>
<dbReference type="Pfam" id="PF02522">
    <property type="entry name" value="Antibiotic_NAT"/>
    <property type="match status" value="1"/>
</dbReference>
<dbReference type="GO" id="GO:0008080">
    <property type="term" value="F:N-acetyltransferase activity"/>
    <property type="evidence" value="ECO:0007669"/>
    <property type="project" value="InterPro"/>
</dbReference>
<name>A0A285NQQ7_NATPI</name>
<dbReference type="SUPFAM" id="SSF110710">
    <property type="entry name" value="TTHA0583/YokD-like"/>
    <property type="match status" value="1"/>
</dbReference>
<accession>A0A285NQQ7</accession>
<dbReference type="InterPro" id="IPR003679">
    <property type="entry name" value="Amioglycoside_AcTrfase"/>
</dbReference>
<gene>
    <name evidence="1" type="ORF">SAMN06269185_1410</name>
</gene>
<reference evidence="1 2" key="1">
    <citation type="submission" date="2017-09" db="EMBL/GenBank/DDBJ databases">
        <authorList>
            <person name="Ehlers B."/>
            <person name="Leendertz F.H."/>
        </authorList>
    </citation>
    <scope>NUCLEOTIDE SEQUENCE [LARGE SCALE GENOMIC DNA]</scope>
    <source>
        <strain evidence="1 2">DSM 27208</strain>
    </source>
</reference>
<dbReference type="InterPro" id="IPR028345">
    <property type="entry name" value="Antibiotic_NAT-like"/>
</dbReference>
<protein>
    <submittedName>
        <fullName evidence="1">Aminoglycoside 3-N-acetyltransferase</fullName>
    </submittedName>
</protein>
<dbReference type="Proteomes" id="UP000219453">
    <property type="component" value="Unassembled WGS sequence"/>
</dbReference>
<proteinExistence type="predicted"/>
<keyword evidence="2" id="KW-1185">Reference proteome</keyword>
<organism evidence="1 2">
    <name type="scientific">Natronoarchaeum philippinense</name>
    <dbReference type="NCBI Taxonomy" id="558529"/>
    <lineage>
        <taxon>Archaea</taxon>
        <taxon>Methanobacteriati</taxon>
        <taxon>Methanobacteriota</taxon>
        <taxon>Stenosarchaea group</taxon>
        <taxon>Halobacteria</taxon>
        <taxon>Halobacteriales</taxon>
        <taxon>Natronoarchaeaceae</taxon>
    </lineage>
</organism>
<evidence type="ECO:0000313" key="2">
    <source>
        <dbReference type="Proteomes" id="UP000219453"/>
    </source>
</evidence>
<keyword evidence="1" id="KW-0808">Transferase</keyword>
<sequence length="288" mass="33313">MFERRPSLERPDAIDPGSMAARTYRDVRVVGNRAVMTARRQLRSSDVDAVPESALDAVFEQYDEHPTVFVHVGLSDVKSAFNCDPYEFLRDRLDAHFENVLVQGFTPSFRNPDGRVYHKNYSVPKYGTFSTLFLDDCDYRTDDATNSILVRGDYRFEDCDHHDTWSPDGCFGALDRDNVLILDVGTNWIRAAQIHYLEVLLDVPYVTTTDYEGIIYYDDSTHESVTQRSHEYERPITWNRAKIKDDLQQDGVLEHHELNGLDLFAFEARELRHALAPRIEDDPHYLVT</sequence>
<dbReference type="AlphaFoldDB" id="A0A285NQQ7"/>
<dbReference type="GO" id="GO:0046677">
    <property type="term" value="P:response to antibiotic"/>
    <property type="evidence" value="ECO:0007669"/>
    <property type="project" value="InterPro"/>
</dbReference>
<dbReference type="EMBL" id="OBEJ01000002">
    <property type="protein sequence ID" value="SNZ11850.1"/>
    <property type="molecule type" value="Genomic_DNA"/>
</dbReference>